<dbReference type="InterPro" id="IPR008557">
    <property type="entry name" value="PhoX"/>
</dbReference>
<evidence type="ECO:0000313" key="2">
    <source>
        <dbReference type="Proteomes" id="UP000320386"/>
    </source>
</evidence>
<keyword evidence="2" id="KW-1185">Reference proteome</keyword>
<evidence type="ECO:0008006" key="3">
    <source>
        <dbReference type="Google" id="ProtNLM"/>
    </source>
</evidence>
<dbReference type="RefSeq" id="WP_145445477.1">
    <property type="nucleotide sequence ID" value="NZ_CP036280.1"/>
</dbReference>
<proteinExistence type="predicted"/>
<organism evidence="1 2">
    <name type="scientific">Mucisphaera calidilacus</name>
    <dbReference type="NCBI Taxonomy" id="2527982"/>
    <lineage>
        <taxon>Bacteria</taxon>
        <taxon>Pseudomonadati</taxon>
        <taxon>Planctomycetota</taxon>
        <taxon>Phycisphaerae</taxon>
        <taxon>Phycisphaerales</taxon>
        <taxon>Phycisphaeraceae</taxon>
        <taxon>Mucisphaera</taxon>
    </lineage>
</organism>
<gene>
    <name evidence="1" type="ORF">Pan265_11720</name>
</gene>
<dbReference type="InterPro" id="IPR006311">
    <property type="entry name" value="TAT_signal"/>
</dbReference>
<dbReference type="OrthoDB" id="9801383at2"/>
<dbReference type="SUPFAM" id="SSF63829">
    <property type="entry name" value="Calcium-dependent phosphotriesterase"/>
    <property type="match status" value="1"/>
</dbReference>
<dbReference type="PROSITE" id="PS51318">
    <property type="entry name" value="TAT"/>
    <property type="match status" value="1"/>
</dbReference>
<protein>
    <recommendedName>
        <fullName evidence="3">Phosphatase</fullName>
    </recommendedName>
</protein>
<sequence>MSIARRDFVKSAAAVSLGFIGLDLFCRSATPVLAAAPNNAGYGPLIDDPEGILALPEGFSYRIISRLGEEMDDGLLVPGMHDGMAAFPADGGKTVIVRNHEQVNTQTGTSPFGPNAERLGKIDRDLIYDAQSPCLGGTTNIVYDTRTGQVEKHFLSLAGTVRNCAGGPTPWNTWITCEETVAPKGDGYDLAHGYNFEVPATTTPGLVRPVALKAMGRMNHEAIAVDPVSGIVYQTEDRGDGLIYRFIPNEPGRMEKGGRLQALVLTDHPSADTFNYRNRDGSARGLNIPVRETLNVSWVDIENPEAPKDDLRFQGYGKGAARFARGEGMWYGNDSIFFACTSGGSKRGGQVFRYVPSRFEGKPEERRFPGRLELYIEPDDRGVLDMADNLTVAPWGDVILCEDGSDKQFVVGVSPDGQVFKVAGNQLSTSEFAGACFSPDGSTMFVNIQKQGLTFAITGPWQRRA</sequence>
<dbReference type="Proteomes" id="UP000320386">
    <property type="component" value="Chromosome"/>
</dbReference>
<dbReference type="EMBL" id="CP036280">
    <property type="protein sequence ID" value="QDU71323.1"/>
    <property type="molecule type" value="Genomic_DNA"/>
</dbReference>
<reference evidence="1 2" key="1">
    <citation type="submission" date="2019-02" db="EMBL/GenBank/DDBJ databases">
        <title>Deep-cultivation of Planctomycetes and their phenomic and genomic characterization uncovers novel biology.</title>
        <authorList>
            <person name="Wiegand S."/>
            <person name="Jogler M."/>
            <person name="Boedeker C."/>
            <person name="Pinto D."/>
            <person name="Vollmers J."/>
            <person name="Rivas-Marin E."/>
            <person name="Kohn T."/>
            <person name="Peeters S.H."/>
            <person name="Heuer A."/>
            <person name="Rast P."/>
            <person name="Oberbeckmann S."/>
            <person name="Bunk B."/>
            <person name="Jeske O."/>
            <person name="Meyerdierks A."/>
            <person name="Storesund J.E."/>
            <person name="Kallscheuer N."/>
            <person name="Luecker S."/>
            <person name="Lage O.M."/>
            <person name="Pohl T."/>
            <person name="Merkel B.J."/>
            <person name="Hornburger P."/>
            <person name="Mueller R.-W."/>
            <person name="Bruemmer F."/>
            <person name="Labrenz M."/>
            <person name="Spormann A.M."/>
            <person name="Op den Camp H."/>
            <person name="Overmann J."/>
            <person name="Amann R."/>
            <person name="Jetten M.S.M."/>
            <person name="Mascher T."/>
            <person name="Medema M.H."/>
            <person name="Devos D.P."/>
            <person name="Kaster A.-K."/>
            <person name="Ovreas L."/>
            <person name="Rohde M."/>
            <person name="Galperin M.Y."/>
            <person name="Jogler C."/>
        </authorList>
    </citation>
    <scope>NUCLEOTIDE SEQUENCE [LARGE SCALE GENOMIC DNA]</scope>
    <source>
        <strain evidence="1 2">Pan265</strain>
    </source>
</reference>
<accession>A0A518BWG5</accession>
<dbReference type="PANTHER" id="PTHR35399">
    <property type="entry name" value="SLR8030 PROTEIN"/>
    <property type="match status" value="1"/>
</dbReference>
<dbReference type="AlphaFoldDB" id="A0A518BWG5"/>
<dbReference type="Pfam" id="PF05787">
    <property type="entry name" value="PhoX"/>
    <property type="match status" value="2"/>
</dbReference>
<dbReference type="PANTHER" id="PTHR35399:SF4">
    <property type="entry name" value="MEMBRANE PROTEIN"/>
    <property type="match status" value="1"/>
</dbReference>
<name>A0A518BWG5_9BACT</name>
<evidence type="ECO:0000313" key="1">
    <source>
        <dbReference type="EMBL" id="QDU71323.1"/>
    </source>
</evidence>
<dbReference type="KEGG" id="mcad:Pan265_11720"/>